<sequence>MRKTPRGQLRWDSAPGGSVGSDRCIPSFWLGQPSGQPVLVSKTAARAGMTRVASEWILFHYIHNQPVLTEDGGKLFGQERRFRV</sequence>
<name>A0A7C3ZJU0_9CYAN</name>
<reference evidence="1" key="1">
    <citation type="journal article" date="2020" name="mSystems">
        <title>Genome- and Community-Level Interaction Insights into Carbon Utilization and Element Cycling Functions of Hydrothermarchaeota in Hydrothermal Sediment.</title>
        <authorList>
            <person name="Zhou Z."/>
            <person name="Liu Y."/>
            <person name="Xu W."/>
            <person name="Pan J."/>
            <person name="Luo Z.H."/>
            <person name="Li M."/>
        </authorList>
    </citation>
    <scope>NUCLEOTIDE SEQUENCE [LARGE SCALE GENOMIC DNA]</scope>
    <source>
        <strain evidence="1">SpSt-374</strain>
    </source>
</reference>
<dbReference type="EMBL" id="DSPX01000017">
    <property type="protein sequence ID" value="HGF99503.1"/>
    <property type="molecule type" value="Genomic_DNA"/>
</dbReference>
<evidence type="ECO:0000313" key="1">
    <source>
        <dbReference type="EMBL" id="HGF99503.1"/>
    </source>
</evidence>
<proteinExistence type="predicted"/>
<comment type="caution">
    <text evidence="1">The sequence shown here is derived from an EMBL/GenBank/DDBJ whole genome shotgun (WGS) entry which is preliminary data.</text>
</comment>
<organism evidence="1">
    <name type="scientific">Planktothricoides sp. SpSt-374</name>
    <dbReference type="NCBI Taxonomy" id="2282167"/>
    <lineage>
        <taxon>Bacteria</taxon>
        <taxon>Bacillati</taxon>
        <taxon>Cyanobacteriota</taxon>
        <taxon>Cyanophyceae</taxon>
        <taxon>Oscillatoriophycideae</taxon>
        <taxon>Oscillatoriales</taxon>
        <taxon>Oscillatoriaceae</taxon>
        <taxon>Planktothricoides</taxon>
    </lineage>
</organism>
<gene>
    <name evidence="1" type="ORF">ENR15_02225</name>
</gene>
<protein>
    <submittedName>
        <fullName evidence="1">Uncharacterized protein</fullName>
    </submittedName>
</protein>
<dbReference type="AlphaFoldDB" id="A0A7C3ZJU0"/>
<accession>A0A7C3ZJU0</accession>